<name>A0A0P0XGY9_ORYSJ</name>
<reference evidence="1 2" key="3">
    <citation type="journal article" date="2013" name="Rice">
        <title>Improvement of the Oryza sativa Nipponbare reference genome using next generation sequence and optical map data.</title>
        <authorList>
            <person name="Kawahara Y."/>
            <person name="de la Bastide M."/>
            <person name="Hamilton J.P."/>
            <person name="Kanamori H."/>
            <person name="McCombie W.R."/>
            <person name="Ouyang S."/>
            <person name="Schwartz D.C."/>
            <person name="Tanaka T."/>
            <person name="Wu J."/>
            <person name="Zhou S."/>
            <person name="Childs K.L."/>
            <person name="Davidson R.M."/>
            <person name="Lin H."/>
            <person name="Quesada-Ocampo L."/>
            <person name="Vaillancourt B."/>
            <person name="Sakai H."/>
            <person name="Lee S.S."/>
            <person name="Kim J."/>
            <person name="Numa H."/>
            <person name="Itoh T."/>
            <person name="Buell C.R."/>
            <person name="Matsumoto T."/>
        </authorList>
    </citation>
    <scope>NUCLEOTIDE SEQUENCE [LARGE SCALE GENOMIC DNA]</scope>
    <source>
        <strain evidence="2">cv. Nipponbare</strain>
    </source>
</reference>
<dbReference type="EMBL" id="AP014964">
    <property type="protein sequence ID" value="BAT05849.1"/>
    <property type="molecule type" value="Genomic_DNA"/>
</dbReference>
<keyword evidence="2" id="KW-1185">Reference proteome</keyword>
<organism evidence="1 2">
    <name type="scientific">Oryza sativa subsp. japonica</name>
    <name type="common">Rice</name>
    <dbReference type="NCBI Taxonomy" id="39947"/>
    <lineage>
        <taxon>Eukaryota</taxon>
        <taxon>Viridiplantae</taxon>
        <taxon>Streptophyta</taxon>
        <taxon>Embryophyta</taxon>
        <taxon>Tracheophyta</taxon>
        <taxon>Spermatophyta</taxon>
        <taxon>Magnoliopsida</taxon>
        <taxon>Liliopsida</taxon>
        <taxon>Poales</taxon>
        <taxon>Poaceae</taxon>
        <taxon>BOP clade</taxon>
        <taxon>Oryzoideae</taxon>
        <taxon>Oryzeae</taxon>
        <taxon>Oryzinae</taxon>
        <taxon>Oryza</taxon>
        <taxon>Oryza sativa</taxon>
    </lineage>
</organism>
<proteinExistence type="predicted"/>
<evidence type="ECO:0000313" key="1">
    <source>
        <dbReference type="EMBL" id="BAT05849.1"/>
    </source>
</evidence>
<protein>
    <submittedName>
        <fullName evidence="1">Os08g0471850 protein</fullName>
    </submittedName>
</protein>
<dbReference type="AlphaFoldDB" id="A0A0P0XGY9"/>
<dbReference type="Gramene" id="Os08t0471850-00">
    <property type="protein sequence ID" value="Os08t0471850-00"/>
    <property type="gene ID" value="Os08g0471850"/>
</dbReference>
<dbReference type="Proteomes" id="UP000059680">
    <property type="component" value="Chromosome 8"/>
</dbReference>
<gene>
    <name evidence="1" type="ordered locus">Os08g0471850</name>
    <name evidence="1" type="ORF">OSNPB_080471850</name>
</gene>
<accession>A0A0P0XGY9</accession>
<evidence type="ECO:0000313" key="2">
    <source>
        <dbReference type="Proteomes" id="UP000059680"/>
    </source>
</evidence>
<dbReference type="PaxDb" id="39947-A0A0P0XGY9"/>
<dbReference type="InParanoid" id="A0A0P0XGY9"/>
<reference evidence="1 2" key="2">
    <citation type="journal article" date="2013" name="Plant Cell Physiol.">
        <title>Rice Annotation Project Database (RAP-DB): an integrative and interactive database for rice genomics.</title>
        <authorList>
            <person name="Sakai H."/>
            <person name="Lee S.S."/>
            <person name="Tanaka T."/>
            <person name="Numa H."/>
            <person name="Kim J."/>
            <person name="Kawahara Y."/>
            <person name="Wakimoto H."/>
            <person name="Yang C.C."/>
            <person name="Iwamoto M."/>
            <person name="Abe T."/>
            <person name="Yamada Y."/>
            <person name="Muto A."/>
            <person name="Inokuchi H."/>
            <person name="Ikemura T."/>
            <person name="Matsumoto T."/>
            <person name="Sasaki T."/>
            <person name="Itoh T."/>
        </authorList>
    </citation>
    <scope>NUCLEOTIDE SEQUENCE [LARGE SCALE GENOMIC DNA]</scope>
    <source>
        <strain evidence="2">cv. Nipponbare</strain>
    </source>
</reference>
<reference evidence="2" key="1">
    <citation type="journal article" date="2005" name="Nature">
        <title>The map-based sequence of the rice genome.</title>
        <authorList>
            <consortium name="International rice genome sequencing project (IRGSP)"/>
            <person name="Matsumoto T."/>
            <person name="Wu J."/>
            <person name="Kanamori H."/>
            <person name="Katayose Y."/>
            <person name="Fujisawa M."/>
            <person name="Namiki N."/>
            <person name="Mizuno H."/>
            <person name="Yamamoto K."/>
            <person name="Antonio B.A."/>
            <person name="Baba T."/>
            <person name="Sakata K."/>
            <person name="Nagamura Y."/>
            <person name="Aoki H."/>
            <person name="Arikawa K."/>
            <person name="Arita K."/>
            <person name="Bito T."/>
            <person name="Chiden Y."/>
            <person name="Fujitsuka N."/>
            <person name="Fukunaka R."/>
            <person name="Hamada M."/>
            <person name="Harada C."/>
            <person name="Hayashi A."/>
            <person name="Hijishita S."/>
            <person name="Honda M."/>
            <person name="Hosokawa S."/>
            <person name="Ichikawa Y."/>
            <person name="Idonuma A."/>
            <person name="Iijima M."/>
            <person name="Ikeda M."/>
            <person name="Ikeno M."/>
            <person name="Ito K."/>
            <person name="Ito S."/>
            <person name="Ito T."/>
            <person name="Ito Y."/>
            <person name="Ito Y."/>
            <person name="Iwabuchi A."/>
            <person name="Kamiya K."/>
            <person name="Karasawa W."/>
            <person name="Kurita K."/>
            <person name="Katagiri S."/>
            <person name="Kikuta A."/>
            <person name="Kobayashi H."/>
            <person name="Kobayashi N."/>
            <person name="Machita K."/>
            <person name="Maehara T."/>
            <person name="Masukawa M."/>
            <person name="Mizubayashi T."/>
            <person name="Mukai Y."/>
            <person name="Nagasaki H."/>
            <person name="Nagata Y."/>
            <person name="Naito S."/>
            <person name="Nakashima M."/>
            <person name="Nakama Y."/>
            <person name="Nakamichi Y."/>
            <person name="Nakamura M."/>
            <person name="Meguro A."/>
            <person name="Negishi M."/>
            <person name="Ohta I."/>
            <person name="Ohta T."/>
            <person name="Okamoto M."/>
            <person name="Ono N."/>
            <person name="Saji S."/>
            <person name="Sakaguchi M."/>
            <person name="Sakai K."/>
            <person name="Shibata M."/>
            <person name="Shimokawa T."/>
            <person name="Song J."/>
            <person name="Takazaki Y."/>
            <person name="Terasawa K."/>
            <person name="Tsugane M."/>
            <person name="Tsuji K."/>
            <person name="Ueda S."/>
            <person name="Waki K."/>
            <person name="Yamagata H."/>
            <person name="Yamamoto M."/>
            <person name="Yamamoto S."/>
            <person name="Yamane H."/>
            <person name="Yoshiki S."/>
            <person name="Yoshihara R."/>
            <person name="Yukawa K."/>
            <person name="Zhong H."/>
            <person name="Yano M."/>
            <person name="Yuan Q."/>
            <person name="Ouyang S."/>
            <person name="Liu J."/>
            <person name="Jones K.M."/>
            <person name="Gansberger K."/>
            <person name="Moffat K."/>
            <person name="Hill J."/>
            <person name="Bera J."/>
            <person name="Fadrosh D."/>
            <person name="Jin S."/>
            <person name="Johri S."/>
            <person name="Kim M."/>
            <person name="Overton L."/>
            <person name="Reardon M."/>
            <person name="Tsitrin T."/>
            <person name="Vuong H."/>
            <person name="Weaver B."/>
            <person name="Ciecko A."/>
            <person name="Tallon L."/>
            <person name="Jackson J."/>
            <person name="Pai G."/>
            <person name="Aken S.V."/>
            <person name="Utterback T."/>
            <person name="Reidmuller S."/>
            <person name="Feldblyum T."/>
            <person name="Hsiao J."/>
            <person name="Zismann V."/>
            <person name="Iobst S."/>
            <person name="de Vazeille A.R."/>
            <person name="Buell C.R."/>
            <person name="Ying K."/>
            <person name="Li Y."/>
            <person name="Lu T."/>
            <person name="Huang Y."/>
            <person name="Zhao Q."/>
            <person name="Feng Q."/>
            <person name="Zhang L."/>
            <person name="Zhu J."/>
            <person name="Weng Q."/>
            <person name="Mu J."/>
            <person name="Lu Y."/>
            <person name="Fan D."/>
            <person name="Liu Y."/>
            <person name="Guan J."/>
            <person name="Zhang Y."/>
            <person name="Yu S."/>
            <person name="Liu X."/>
            <person name="Zhang Y."/>
            <person name="Hong G."/>
            <person name="Han B."/>
            <person name="Choisne N."/>
            <person name="Demange N."/>
            <person name="Orjeda G."/>
            <person name="Samain S."/>
            <person name="Cattolico L."/>
            <person name="Pelletier E."/>
            <person name="Couloux A."/>
            <person name="Segurens B."/>
            <person name="Wincker P."/>
            <person name="D'Hont A."/>
            <person name="Scarpelli C."/>
            <person name="Weissenbach J."/>
            <person name="Salanoubat M."/>
            <person name="Quetier F."/>
            <person name="Yu Y."/>
            <person name="Kim H.R."/>
            <person name="Rambo T."/>
            <person name="Currie J."/>
            <person name="Collura K."/>
            <person name="Luo M."/>
            <person name="Yang T."/>
            <person name="Ammiraju J.S.S."/>
            <person name="Engler F."/>
            <person name="Soderlund C."/>
            <person name="Wing R.A."/>
            <person name="Palmer L.E."/>
            <person name="de la Bastide M."/>
            <person name="Spiegel L."/>
            <person name="Nascimento L."/>
            <person name="Zutavern T."/>
            <person name="O'Shaughnessy A."/>
            <person name="Dike S."/>
            <person name="Dedhia N."/>
            <person name="Preston R."/>
            <person name="Balija V."/>
            <person name="McCombie W.R."/>
            <person name="Chow T."/>
            <person name="Chen H."/>
            <person name="Chung M."/>
            <person name="Chen C."/>
            <person name="Shaw J."/>
            <person name="Wu H."/>
            <person name="Hsiao K."/>
            <person name="Chao Y."/>
            <person name="Chu M."/>
            <person name="Cheng C."/>
            <person name="Hour A."/>
            <person name="Lee P."/>
            <person name="Lin S."/>
            <person name="Lin Y."/>
            <person name="Liou J."/>
            <person name="Liu S."/>
            <person name="Hsing Y."/>
            <person name="Raghuvanshi S."/>
            <person name="Mohanty A."/>
            <person name="Bharti A.K."/>
            <person name="Gaur A."/>
            <person name="Gupta V."/>
            <person name="Kumar D."/>
            <person name="Ravi V."/>
            <person name="Vij S."/>
            <person name="Kapur A."/>
            <person name="Khurana P."/>
            <person name="Khurana P."/>
            <person name="Khurana J.P."/>
            <person name="Tyagi A.K."/>
            <person name="Gaikwad K."/>
            <person name="Singh A."/>
            <person name="Dalal V."/>
            <person name="Srivastava S."/>
            <person name="Dixit A."/>
            <person name="Pal A.K."/>
            <person name="Ghazi I.A."/>
            <person name="Yadav M."/>
            <person name="Pandit A."/>
            <person name="Bhargava A."/>
            <person name="Sureshbabu K."/>
            <person name="Batra K."/>
            <person name="Sharma T.R."/>
            <person name="Mohapatra T."/>
            <person name="Singh N.K."/>
            <person name="Messing J."/>
            <person name="Nelson A.B."/>
            <person name="Fuks G."/>
            <person name="Kavchok S."/>
            <person name="Keizer G."/>
            <person name="Linton E."/>
            <person name="Llaca V."/>
            <person name="Song R."/>
            <person name="Tanyolac B."/>
            <person name="Young S."/>
            <person name="Ho-Il K."/>
            <person name="Hahn J.H."/>
            <person name="Sangsakoo G."/>
            <person name="Vanavichit A."/>
            <person name="de Mattos Luiz.A.T."/>
            <person name="Zimmer P.D."/>
            <person name="Malone G."/>
            <person name="Dellagostin O."/>
            <person name="de Oliveira A.C."/>
            <person name="Bevan M."/>
            <person name="Bancroft I."/>
            <person name="Minx P."/>
            <person name="Cordum H."/>
            <person name="Wilson R."/>
            <person name="Cheng Z."/>
            <person name="Jin W."/>
            <person name="Jiang J."/>
            <person name="Leong S.A."/>
            <person name="Iwama H."/>
            <person name="Gojobori T."/>
            <person name="Itoh T."/>
            <person name="Niimura Y."/>
            <person name="Fujii Y."/>
            <person name="Habara T."/>
            <person name="Sakai H."/>
            <person name="Sato Y."/>
            <person name="Wilson G."/>
            <person name="Kumar K."/>
            <person name="McCouch S."/>
            <person name="Juretic N."/>
            <person name="Hoen D."/>
            <person name="Wright S."/>
            <person name="Bruskiewich R."/>
            <person name="Bureau T."/>
            <person name="Miyao A."/>
            <person name="Hirochika H."/>
            <person name="Nishikawa T."/>
            <person name="Kadowaki K."/>
            <person name="Sugiura M."/>
            <person name="Burr B."/>
            <person name="Sasaki T."/>
        </authorList>
    </citation>
    <scope>NUCLEOTIDE SEQUENCE [LARGE SCALE GENOMIC DNA]</scope>
    <source>
        <strain evidence="2">cv. Nipponbare</strain>
    </source>
</reference>
<sequence>MPLLLSSPDAPLRSLPAWLLDTQTCSGSKTPARKGEFAVRFPTLPVSSKYDDDETDEYGSLNLPGGPRGPLLALGRRDCGIEVLPSALLGFGLKIHLSASSHFEGNVLPVLCGNTMLLPECLLWPFEDRATLSELQPC</sequence>